<reference evidence="1 2" key="1">
    <citation type="submission" date="2014-06" db="EMBL/GenBank/DDBJ databases">
        <authorList>
            <consortium name="DOE Joint Genome Institute"/>
            <person name="Kuo A."/>
            <person name="Kohler A."/>
            <person name="Nagy L.G."/>
            <person name="Floudas D."/>
            <person name="Copeland A."/>
            <person name="Barry K.W."/>
            <person name="Cichocki N."/>
            <person name="Veneault-Fourrey C."/>
            <person name="LaButti K."/>
            <person name="Lindquist E.A."/>
            <person name="Lipzen A."/>
            <person name="Lundell T."/>
            <person name="Morin E."/>
            <person name="Murat C."/>
            <person name="Sun H."/>
            <person name="Tunlid A."/>
            <person name="Henrissat B."/>
            <person name="Grigoriev I.V."/>
            <person name="Hibbett D.S."/>
            <person name="Martin F."/>
            <person name="Nordberg H.P."/>
            <person name="Cantor M.N."/>
            <person name="Hua S.X."/>
        </authorList>
    </citation>
    <scope>NUCLEOTIDE SEQUENCE [LARGE SCALE GENOMIC DNA]</scope>
    <source>
        <strain evidence="1 2">ATCC 200175</strain>
    </source>
</reference>
<dbReference type="OrthoDB" id="432234at2759"/>
<reference evidence="2" key="2">
    <citation type="submission" date="2015-01" db="EMBL/GenBank/DDBJ databases">
        <title>Evolutionary Origins and Diversification of the Mycorrhizal Mutualists.</title>
        <authorList>
            <consortium name="DOE Joint Genome Institute"/>
            <consortium name="Mycorrhizal Genomics Consortium"/>
            <person name="Kohler A."/>
            <person name="Kuo A."/>
            <person name="Nagy L.G."/>
            <person name="Floudas D."/>
            <person name="Copeland A."/>
            <person name="Barry K.W."/>
            <person name="Cichocki N."/>
            <person name="Veneault-Fourrey C."/>
            <person name="LaButti K."/>
            <person name="Lindquist E.A."/>
            <person name="Lipzen A."/>
            <person name="Lundell T."/>
            <person name="Morin E."/>
            <person name="Murat C."/>
            <person name="Riley R."/>
            <person name="Ohm R."/>
            <person name="Sun H."/>
            <person name="Tunlid A."/>
            <person name="Henrissat B."/>
            <person name="Grigoriev I.V."/>
            <person name="Hibbett D.S."/>
            <person name="Martin F."/>
        </authorList>
    </citation>
    <scope>NUCLEOTIDE SEQUENCE [LARGE SCALE GENOMIC DNA]</scope>
    <source>
        <strain evidence="2">ATCC 200175</strain>
    </source>
</reference>
<dbReference type="Proteomes" id="UP000053647">
    <property type="component" value="Unassembled WGS sequence"/>
</dbReference>
<accession>A0A0C9TA18</accession>
<organism evidence="1 2">
    <name type="scientific">Paxillus involutus ATCC 200175</name>
    <dbReference type="NCBI Taxonomy" id="664439"/>
    <lineage>
        <taxon>Eukaryota</taxon>
        <taxon>Fungi</taxon>
        <taxon>Dikarya</taxon>
        <taxon>Basidiomycota</taxon>
        <taxon>Agaricomycotina</taxon>
        <taxon>Agaricomycetes</taxon>
        <taxon>Agaricomycetidae</taxon>
        <taxon>Boletales</taxon>
        <taxon>Paxilineae</taxon>
        <taxon>Paxillaceae</taxon>
        <taxon>Paxillus</taxon>
    </lineage>
</organism>
<keyword evidence="2" id="KW-1185">Reference proteome</keyword>
<dbReference type="HOGENOM" id="CLU_2062216_0_0_1"/>
<proteinExistence type="predicted"/>
<evidence type="ECO:0000313" key="1">
    <source>
        <dbReference type="EMBL" id="KIJ07943.1"/>
    </source>
</evidence>
<dbReference type="EMBL" id="KN819742">
    <property type="protein sequence ID" value="KIJ07943.1"/>
    <property type="molecule type" value="Genomic_DNA"/>
</dbReference>
<protein>
    <submittedName>
        <fullName evidence="1">Uncharacterized protein</fullName>
    </submittedName>
</protein>
<name>A0A0C9TA18_PAXIN</name>
<evidence type="ECO:0000313" key="2">
    <source>
        <dbReference type="Proteomes" id="UP000053647"/>
    </source>
</evidence>
<dbReference type="AlphaFoldDB" id="A0A0C9TA18"/>
<sequence>MPPDVIQLTTESSRPSIPSCLSAGNIENIGLSKDALMAVEADVLKIDQRRAYDIITWHLDRTLEDRDPPPLRMILYHPIMYQIWECDQATNFDIIGMSTGQPMSAHIDFSAIDPWANIG</sequence>
<gene>
    <name evidence="1" type="ORF">PAXINDRAFT_18887</name>
</gene>